<evidence type="ECO:0000256" key="2">
    <source>
        <dbReference type="ARBA" id="ARBA00023125"/>
    </source>
</evidence>
<keyword evidence="8" id="KW-1185">Reference proteome</keyword>
<dbReference type="InterPro" id="IPR036388">
    <property type="entry name" value="WH-like_DNA-bd_sf"/>
</dbReference>
<evidence type="ECO:0000256" key="3">
    <source>
        <dbReference type="ARBA" id="ARBA00023163"/>
    </source>
</evidence>
<dbReference type="PANTHER" id="PTHR44688:SF16">
    <property type="entry name" value="DNA-BINDING TRANSCRIPTIONAL ACTIVATOR DEVR_DOSR"/>
    <property type="match status" value="1"/>
</dbReference>
<keyword evidence="1" id="KW-0805">Transcription regulation</keyword>
<dbReference type="SUPFAM" id="SSF52172">
    <property type="entry name" value="CheY-like"/>
    <property type="match status" value="1"/>
</dbReference>
<dbReference type="GO" id="GO:0006355">
    <property type="term" value="P:regulation of DNA-templated transcription"/>
    <property type="evidence" value="ECO:0007669"/>
    <property type="project" value="InterPro"/>
</dbReference>
<dbReference type="Gene3D" id="3.40.50.2300">
    <property type="match status" value="1"/>
</dbReference>
<feature type="domain" description="HTH luxR-type" evidence="5">
    <location>
        <begin position="162"/>
        <end position="227"/>
    </location>
</feature>
<dbReference type="InterPro" id="IPR016032">
    <property type="entry name" value="Sig_transdc_resp-reg_C-effctor"/>
</dbReference>
<dbReference type="SMART" id="SM00448">
    <property type="entry name" value="REC"/>
    <property type="match status" value="1"/>
</dbReference>
<dbReference type="InterPro" id="IPR001789">
    <property type="entry name" value="Sig_transdc_resp-reg_receiver"/>
</dbReference>
<accession>A0A7S7NYH0</accession>
<feature type="modified residue" description="4-aspartylphosphate" evidence="4">
    <location>
        <position position="82"/>
    </location>
</feature>
<evidence type="ECO:0000256" key="4">
    <source>
        <dbReference type="PROSITE-ProRule" id="PRU00169"/>
    </source>
</evidence>
<dbReference type="Pfam" id="PF00072">
    <property type="entry name" value="Response_reg"/>
    <property type="match status" value="1"/>
</dbReference>
<dbReference type="Gene3D" id="1.10.10.10">
    <property type="entry name" value="Winged helix-like DNA-binding domain superfamily/Winged helix DNA-binding domain"/>
    <property type="match status" value="1"/>
</dbReference>
<dbReference type="GO" id="GO:0000160">
    <property type="term" value="P:phosphorelay signal transduction system"/>
    <property type="evidence" value="ECO:0007669"/>
    <property type="project" value="InterPro"/>
</dbReference>
<dbReference type="PROSITE" id="PS50043">
    <property type="entry name" value="HTH_LUXR_2"/>
    <property type="match status" value="1"/>
</dbReference>
<dbReference type="PANTHER" id="PTHR44688">
    <property type="entry name" value="DNA-BINDING TRANSCRIPTIONAL ACTIVATOR DEVR_DOSR"/>
    <property type="match status" value="1"/>
</dbReference>
<name>A0A7S7NYH0_PALFE</name>
<dbReference type="SUPFAM" id="SSF46894">
    <property type="entry name" value="C-terminal effector domain of the bipartite response regulators"/>
    <property type="match status" value="1"/>
</dbReference>
<feature type="domain" description="Response regulatory" evidence="6">
    <location>
        <begin position="33"/>
        <end position="146"/>
    </location>
</feature>
<dbReference type="PROSITE" id="PS50110">
    <property type="entry name" value="RESPONSE_REGULATORY"/>
    <property type="match status" value="1"/>
</dbReference>
<dbReference type="InterPro" id="IPR000792">
    <property type="entry name" value="Tscrpt_reg_LuxR_C"/>
</dbReference>
<keyword evidence="4" id="KW-0597">Phosphoprotein</keyword>
<evidence type="ECO:0000313" key="7">
    <source>
        <dbReference type="EMBL" id="QOY92120.1"/>
    </source>
</evidence>
<organism evidence="7 8">
    <name type="scientific">Paludibaculum fermentans</name>
    <dbReference type="NCBI Taxonomy" id="1473598"/>
    <lineage>
        <taxon>Bacteria</taxon>
        <taxon>Pseudomonadati</taxon>
        <taxon>Acidobacteriota</taxon>
        <taxon>Terriglobia</taxon>
        <taxon>Bryobacterales</taxon>
        <taxon>Bryobacteraceae</taxon>
        <taxon>Paludibaculum</taxon>
    </lineage>
</organism>
<dbReference type="EMBL" id="CP063849">
    <property type="protein sequence ID" value="QOY92120.1"/>
    <property type="molecule type" value="Genomic_DNA"/>
</dbReference>
<dbReference type="KEGG" id="pfer:IRI77_24175"/>
<proteinExistence type="predicted"/>
<evidence type="ECO:0000256" key="1">
    <source>
        <dbReference type="ARBA" id="ARBA00023015"/>
    </source>
</evidence>
<dbReference type="SMART" id="SM00421">
    <property type="entry name" value="HTH_LUXR"/>
    <property type="match status" value="1"/>
</dbReference>
<sequence>MQNAQWKCDPSARTSAGARFQDAPCQRQQGFDVAYLVEDDPSVREALGELFASNGILHVPFSSAAEFLRCVRNDTTACLILDVRLPDMNGLELQRKLGSEGAPPIVFISGYGDIPSIIQAFKAGAMEFLTKPVNPQLLLPAVRAAFDLDRERRRSTAARMELQRRFSRLTPREREVFPLIIGGMLNKQAAAHLGITEVTLQVHRGQIMRKMQAESFADLVRMAGVLGIPGPDSVQAG</sequence>
<evidence type="ECO:0000259" key="5">
    <source>
        <dbReference type="PROSITE" id="PS50043"/>
    </source>
</evidence>
<evidence type="ECO:0000259" key="6">
    <source>
        <dbReference type="PROSITE" id="PS50110"/>
    </source>
</evidence>
<reference evidence="7 8" key="1">
    <citation type="submission" date="2020-10" db="EMBL/GenBank/DDBJ databases">
        <title>Complete genome sequence of Paludibaculum fermentans P105T, a facultatively anaerobic acidobacterium capable of dissimilatory Fe(III) reduction.</title>
        <authorList>
            <person name="Dedysh S.N."/>
            <person name="Beletsky A.V."/>
            <person name="Kulichevskaya I.S."/>
            <person name="Mardanov A.V."/>
            <person name="Ravin N.V."/>
        </authorList>
    </citation>
    <scope>NUCLEOTIDE SEQUENCE [LARGE SCALE GENOMIC DNA]</scope>
    <source>
        <strain evidence="7 8">P105</strain>
    </source>
</reference>
<evidence type="ECO:0000313" key="8">
    <source>
        <dbReference type="Proteomes" id="UP000593892"/>
    </source>
</evidence>
<keyword evidence="3" id="KW-0804">Transcription</keyword>
<dbReference type="GO" id="GO:0003677">
    <property type="term" value="F:DNA binding"/>
    <property type="evidence" value="ECO:0007669"/>
    <property type="project" value="UniProtKB-KW"/>
</dbReference>
<gene>
    <name evidence="7" type="ORF">IRI77_24175</name>
</gene>
<dbReference type="Pfam" id="PF00196">
    <property type="entry name" value="GerE"/>
    <property type="match status" value="1"/>
</dbReference>
<dbReference type="Proteomes" id="UP000593892">
    <property type="component" value="Chromosome"/>
</dbReference>
<dbReference type="InterPro" id="IPR011006">
    <property type="entry name" value="CheY-like_superfamily"/>
</dbReference>
<dbReference type="PRINTS" id="PR00038">
    <property type="entry name" value="HTHLUXR"/>
</dbReference>
<protein>
    <submittedName>
        <fullName evidence="7">Response regulator transcription factor</fullName>
    </submittedName>
</protein>
<keyword evidence="2" id="KW-0238">DNA-binding</keyword>
<dbReference type="CDD" id="cd06170">
    <property type="entry name" value="LuxR_C_like"/>
    <property type="match status" value="1"/>
</dbReference>
<dbReference type="AlphaFoldDB" id="A0A7S7NYH0"/>